<dbReference type="PANTHER" id="PTHR30153:SF2">
    <property type="entry name" value="REPLICATIVE DNA HELICASE"/>
    <property type="match status" value="1"/>
</dbReference>
<reference evidence="2" key="2">
    <citation type="submission" date="2015-03" db="EMBL/GenBank/DDBJ databases">
        <authorList>
            <person name="Chow C.-E.T."/>
            <person name="Winget D.M."/>
            <person name="White R.A.III."/>
            <person name="Hallam S.J."/>
            <person name="Suttle C.A."/>
        </authorList>
    </citation>
    <scope>NUCLEOTIDE SEQUENCE</scope>
    <source>
        <strain evidence="2">Oxic1_1</strain>
    </source>
</reference>
<dbReference type="SUPFAM" id="SSF52540">
    <property type="entry name" value="P-loop containing nucleoside triphosphate hydrolases"/>
    <property type="match status" value="1"/>
</dbReference>
<protein>
    <recommendedName>
        <fullName evidence="1">SF4 helicase domain-containing protein</fullName>
    </recommendedName>
</protein>
<evidence type="ECO:0000313" key="2">
    <source>
        <dbReference type="EMBL" id="AKH47661.1"/>
    </source>
</evidence>
<dbReference type="PROSITE" id="PS51199">
    <property type="entry name" value="SF4_HELICASE"/>
    <property type="match status" value="1"/>
</dbReference>
<organism evidence="2">
    <name type="scientific">uncultured marine virus</name>
    <dbReference type="NCBI Taxonomy" id="186617"/>
    <lineage>
        <taxon>Viruses</taxon>
        <taxon>environmental samples</taxon>
    </lineage>
</organism>
<dbReference type="GO" id="GO:0006260">
    <property type="term" value="P:DNA replication"/>
    <property type="evidence" value="ECO:0007669"/>
    <property type="project" value="InterPro"/>
</dbReference>
<feature type="domain" description="SF4 helicase" evidence="1">
    <location>
        <begin position="23"/>
        <end position="224"/>
    </location>
</feature>
<dbReference type="GO" id="GO:0005524">
    <property type="term" value="F:ATP binding"/>
    <property type="evidence" value="ECO:0007669"/>
    <property type="project" value="InterPro"/>
</dbReference>
<dbReference type="Pfam" id="PF03796">
    <property type="entry name" value="DnaB_C"/>
    <property type="match status" value="1"/>
</dbReference>
<sequence>MAKNAGYKIISRNETMNTIVSNAEEDVIVSSTGMDRLDTCMGGGLYASKLYGFQARKKVGKTIIMGTMSYNLNEASIPHLWIACEMSAVEIEQRHIARALGVNPIAFLKHRDGELKRDVRKYQQTSKNNITYADAYYLTIDRLRELVERAVNENQIEGFFLDYYQLIRGERENRADHLEEVGQTLAGLVREYNIWCVTAAQLNQDGNTRGGEGLKLTADMVFTLHRDKGIKEGWLEMEESRYTPYRNVGSRRDPGIVLETKGLYFSEDVWEN</sequence>
<dbReference type="InterPro" id="IPR007694">
    <property type="entry name" value="DNA_helicase_DnaB-like_C"/>
</dbReference>
<proteinExistence type="predicted"/>
<reference evidence="2" key="1">
    <citation type="journal article" date="2015" name="Front. Microbiol.">
        <title>Combining genomic sequencing methods to explore viral diversity and reveal potential virus-host interactions.</title>
        <authorList>
            <person name="Chow C.E."/>
            <person name="Winget D.M."/>
            <person name="White R.A.III."/>
            <person name="Hallam S.J."/>
            <person name="Suttle C.A."/>
        </authorList>
    </citation>
    <scope>NUCLEOTIDE SEQUENCE</scope>
    <source>
        <strain evidence="2">Oxic1_1</strain>
    </source>
</reference>
<dbReference type="EMBL" id="KR029596">
    <property type="protein sequence ID" value="AKH47661.1"/>
    <property type="molecule type" value="Genomic_DNA"/>
</dbReference>
<dbReference type="PANTHER" id="PTHR30153">
    <property type="entry name" value="REPLICATIVE DNA HELICASE DNAB"/>
    <property type="match status" value="1"/>
</dbReference>
<dbReference type="InterPro" id="IPR027417">
    <property type="entry name" value="P-loop_NTPase"/>
</dbReference>
<name>A0A0F7L9A0_9VIRU</name>
<evidence type="ECO:0000259" key="1">
    <source>
        <dbReference type="PROSITE" id="PS51199"/>
    </source>
</evidence>
<accession>A0A0F7L9A0</accession>
<dbReference type="GO" id="GO:0003678">
    <property type="term" value="F:DNA helicase activity"/>
    <property type="evidence" value="ECO:0007669"/>
    <property type="project" value="InterPro"/>
</dbReference>
<dbReference type="Gene3D" id="3.40.50.300">
    <property type="entry name" value="P-loop containing nucleotide triphosphate hydrolases"/>
    <property type="match status" value="1"/>
</dbReference>